<name>A0A8S0V4X9_OLEEU</name>
<dbReference type="Gene3D" id="1.25.40.10">
    <property type="entry name" value="Tetratricopeptide repeat domain"/>
    <property type="match status" value="1"/>
</dbReference>
<feature type="region of interest" description="Disordered" evidence="2">
    <location>
        <begin position="715"/>
        <end position="752"/>
    </location>
</feature>
<dbReference type="InterPro" id="IPR018834">
    <property type="entry name" value="DNA/RNA-bd_Est1-type"/>
</dbReference>
<evidence type="ECO:0000256" key="1">
    <source>
        <dbReference type="ARBA" id="ARBA00022737"/>
    </source>
</evidence>
<accession>A0A8S0V4X9</accession>
<feature type="domain" description="Telomerase activating protein Est1-like N-terminal" evidence="4">
    <location>
        <begin position="106"/>
        <end position="220"/>
    </location>
</feature>
<reference evidence="5 6" key="1">
    <citation type="submission" date="2019-12" db="EMBL/GenBank/DDBJ databases">
        <authorList>
            <person name="Alioto T."/>
            <person name="Alioto T."/>
            <person name="Gomez Garrido J."/>
        </authorList>
    </citation>
    <scope>NUCLEOTIDE SEQUENCE [LARGE SCALE GENOMIC DNA]</scope>
</reference>
<proteinExistence type="predicted"/>
<dbReference type="InterPro" id="IPR019458">
    <property type="entry name" value="Est1-like_N"/>
</dbReference>
<dbReference type="EMBL" id="CACTIH010009144">
    <property type="protein sequence ID" value="CAA3025827.1"/>
    <property type="molecule type" value="Genomic_DNA"/>
</dbReference>
<dbReference type="AlphaFoldDB" id="A0A8S0V4X9"/>
<dbReference type="GO" id="GO:0042162">
    <property type="term" value="F:telomeric DNA binding"/>
    <property type="evidence" value="ECO:0007669"/>
    <property type="project" value="TreeGrafter"/>
</dbReference>
<keyword evidence="6" id="KW-1185">Reference proteome</keyword>
<dbReference type="FunFam" id="1.25.40.10:FF:000225">
    <property type="entry name" value="Protein SMG7"/>
    <property type="match status" value="1"/>
</dbReference>
<dbReference type="Gramene" id="OE9A074946T1">
    <property type="protein sequence ID" value="OE9A074946C1"/>
    <property type="gene ID" value="OE9A074946"/>
</dbReference>
<evidence type="ECO:0000256" key="2">
    <source>
        <dbReference type="SAM" id="MobiDB-lite"/>
    </source>
</evidence>
<dbReference type="PANTHER" id="PTHR15696">
    <property type="entry name" value="SMG-7 SUPPRESSOR WITH MORPHOLOGICAL EFFECT ON GENITALIA PROTEIN 7"/>
    <property type="match status" value="1"/>
</dbReference>
<protein>
    <submittedName>
        <fullName evidence="5">SMG7L</fullName>
    </submittedName>
</protein>
<dbReference type="OrthoDB" id="69928at2759"/>
<feature type="region of interest" description="Disordered" evidence="2">
    <location>
        <begin position="613"/>
        <end position="652"/>
    </location>
</feature>
<evidence type="ECO:0000313" key="6">
    <source>
        <dbReference type="Proteomes" id="UP000594638"/>
    </source>
</evidence>
<dbReference type="GO" id="GO:0000184">
    <property type="term" value="P:nuclear-transcribed mRNA catabolic process, nonsense-mediated decay"/>
    <property type="evidence" value="ECO:0007669"/>
    <property type="project" value="TreeGrafter"/>
</dbReference>
<comment type="caution">
    <text evidence="5">The sequence shown here is derived from an EMBL/GenBank/DDBJ whole genome shotgun (WGS) entry which is preliminary data.</text>
</comment>
<dbReference type="Pfam" id="PF10373">
    <property type="entry name" value="EST1_DNA_bind"/>
    <property type="match status" value="1"/>
</dbReference>
<dbReference type="GO" id="GO:0005697">
    <property type="term" value="C:telomerase holoenzyme complex"/>
    <property type="evidence" value="ECO:0007669"/>
    <property type="project" value="TreeGrafter"/>
</dbReference>
<feature type="compositionally biased region" description="Polar residues" evidence="2">
    <location>
        <begin position="715"/>
        <end position="725"/>
    </location>
</feature>
<dbReference type="PANTHER" id="PTHR15696:SF0">
    <property type="entry name" value="TELOMERASE-BINDING PROTEIN EST1A"/>
    <property type="match status" value="1"/>
</dbReference>
<organism evidence="5 6">
    <name type="scientific">Olea europaea subsp. europaea</name>
    <dbReference type="NCBI Taxonomy" id="158383"/>
    <lineage>
        <taxon>Eukaryota</taxon>
        <taxon>Viridiplantae</taxon>
        <taxon>Streptophyta</taxon>
        <taxon>Embryophyta</taxon>
        <taxon>Tracheophyta</taxon>
        <taxon>Spermatophyta</taxon>
        <taxon>Magnoliopsida</taxon>
        <taxon>eudicotyledons</taxon>
        <taxon>Gunneridae</taxon>
        <taxon>Pentapetalae</taxon>
        <taxon>asterids</taxon>
        <taxon>lamiids</taxon>
        <taxon>Lamiales</taxon>
        <taxon>Oleaceae</taxon>
        <taxon>Oleeae</taxon>
        <taxon>Olea</taxon>
    </lineage>
</organism>
<dbReference type="GO" id="GO:0070034">
    <property type="term" value="F:telomerase RNA binding"/>
    <property type="evidence" value="ECO:0007669"/>
    <property type="project" value="TreeGrafter"/>
</dbReference>
<sequence>MYLSCYLLIVRQFTLTDDISALRIICTIIKESSPEVKMNVDSSSTREDQRASENSFVIVNTEKQLLALIYSKGLLHSDVLELYHKVRASYEEIILSDSDLRELKEAEYLLWKLHYVHIDEFRKRIWQNAKRDAHNDSINPQTNIEKHLEGFRTFLSEVTEFYRNLIIKLRTNCGFPAEVFMDNKGGSSFSTEPTKLHKCQYTCHRLLVCLGDLARYTEIFKKPDACKWSIAASYYIEATRTWPDSGNPHNQLALLATYVGDAFLALYHCIRSLAVQEPFPDSWNNLMLLFEENRVSHLHSLSSEVHFDFSNPSTRISLQNKSHADRVSTYNINLEDLENVSAAKFNLWPMFIRMISLFLMRSSLQEFSSTLASMMITLEALLALDDAELNAALESYRHMDSTRKGPYRAIQLVCILIFTFQSLAESSERKERTERDNNQLSAQAPLALTFMFICMGRLSERCLKGNYLKICPLLPAVLVFVEWLVGTINRVVAYVADERVMNAVSYFFSSLADLLNRFDENEREIVPDYTALWEDHELRGFYPITRAQALLNFTTRSECMEDFENKNLLRSWRMLHSARIIVDCLNGSQNWIFYDKVKCKFYTGKTMKKFDQGGSCPEITEPYEQTTRSIEDEEPLSGKSQDHPSLNTHTATTEEEEVILFKPITRHNSAPLYISNAKNDQVCHEGKEIQTTTPDEFLRRGTSLCIAQNPPENDSFSFCPITSDSEPSRPFKQQEPQLKDSTGHPPGPPSLSAWFFSRESSNTEEKGLKDITKHKLSPIEEIASTSFSNISIDETKDYEDALVQISASTSSSPYVTPLPSAPVLPDDALWFRENLSNFPELKPEGGNKSDGILGAAPTLGFPSQSVIGPHIGFRPGVHGLVDGCPPLLGMSSSEWLYHYRNSQNLESAKNLISPVHSNAPAYGSFYTNDISTFDVYDQWGNRFVSNPTVYSNNPQPYLNSSLVYGAEGQRRDKLFLGYQRSFPYVCGVGVGMELRTEQQPLLQYLKQREWQLQPDSQIKGPTFIG</sequence>
<dbReference type="SUPFAM" id="SSF48452">
    <property type="entry name" value="TPR-like"/>
    <property type="match status" value="1"/>
</dbReference>
<keyword evidence="1" id="KW-0677">Repeat</keyword>
<dbReference type="Pfam" id="PF10374">
    <property type="entry name" value="EST1"/>
    <property type="match status" value="1"/>
</dbReference>
<evidence type="ECO:0000259" key="3">
    <source>
        <dbReference type="Pfam" id="PF10373"/>
    </source>
</evidence>
<gene>
    <name evidence="5" type="ORF">OLEA9_A074946</name>
</gene>
<dbReference type="InterPro" id="IPR045153">
    <property type="entry name" value="Est1/Ebs1-like"/>
</dbReference>
<dbReference type="InterPro" id="IPR011990">
    <property type="entry name" value="TPR-like_helical_dom_sf"/>
</dbReference>
<dbReference type="Proteomes" id="UP000594638">
    <property type="component" value="Unassembled WGS sequence"/>
</dbReference>
<feature type="domain" description="DNA/RNA-binding" evidence="3">
    <location>
        <begin position="231"/>
        <end position="546"/>
    </location>
</feature>
<evidence type="ECO:0000259" key="4">
    <source>
        <dbReference type="Pfam" id="PF10374"/>
    </source>
</evidence>
<evidence type="ECO:0000313" key="5">
    <source>
        <dbReference type="EMBL" id="CAA3025827.1"/>
    </source>
</evidence>